<dbReference type="EMBL" id="JAPDNS010000001">
    <property type="protein sequence ID" value="MCW3482338.1"/>
    <property type="molecule type" value="Genomic_DNA"/>
</dbReference>
<dbReference type="PROSITE" id="PS01124">
    <property type="entry name" value="HTH_ARAC_FAMILY_2"/>
    <property type="match status" value="1"/>
</dbReference>
<dbReference type="Pfam" id="PF02311">
    <property type="entry name" value="AraC_binding"/>
    <property type="match status" value="1"/>
</dbReference>
<dbReference type="PANTHER" id="PTHR43280">
    <property type="entry name" value="ARAC-FAMILY TRANSCRIPTIONAL REGULATOR"/>
    <property type="match status" value="1"/>
</dbReference>
<keyword evidence="1" id="KW-0805">Transcription regulation</keyword>
<dbReference type="SUPFAM" id="SSF51215">
    <property type="entry name" value="Regulatory protein AraC"/>
    <property type="match status" value="1"/>
</dbReference>
<comment type="caution">
    <text evidence="5">The sequence shown here is derived from an EMBL/GenBank/DDBJ whole genome shotgun (WGS) entry which is preliminary data.</text>
</comment>
<dbReference type="Proteomes" id="UP001207742">
    <property type="component" value="Unassembled WGS sequence"/>
</dbReference>
<evidence type="ECO:0000259" key="4">
    <source>
        <dbReference type="PROSITE" id="PS01124"/>
    </source>
</evidence>
<keyword evidence="2" id="KW-0238">DNA-binding</keyword>
<reference evidence="5 6" key="1">
    <citation type="submission" date="2022-10" db="EMBL/GenBank/DDBJ databases">
        <title>Chitinophaga nivalis PC15 sp. nov., isolated from Pyeongchang county, South Korea.</title>
        <authorList>
            <person name="Trinh H.N."/>
        </authorList>
    </citation>
    <scope>NUCLEOTIDE SEQUENCE [LARGE SCALE GENOMIC DNA]</scope>
    <source>
        <strain evidence="5 6">PC14</strain>
    </source>
</reference>
<gene>
    <name evidence="5" type="ORF">OL497_00395</name>
</gene>
<accession>A0ABT3IEF4</accession>
<dbReference type="Pfam" id="PF12833">
    <property type="entry name" value="HTH_18"/>
    <property type="match status" value="1"/>
</dbReference>
<dbReference type="InterPro" id="IPR018062">
    <property type="entry name" value="HTH_AraC-typ_CS"/>
</dbReference>
<protein>
    <submittedName>
        <fullName evidence="5">AraC family transcriptional regulator</fullName>
    </submittedName>
</protein>
<dbReference type="PANTHER" id="PTHR43280:SF32">
    <property type="entry name" value="TRANSCRIPTIONAL REGULATORY PROTEIN"/>
    <property type="match status" value="1"/>
</dbReference>
<dbReference type="RefSeq" id="WP_264726638.1">
    <property type="nucleotide sequence ID" value="NZ_JAPDNR010000001.1"/>
</dbReference>
<dbReference type="InterPro" id="IPR037923">
    <property type="entry name" value="HTH-like"/>
</dbReference>
<dbReference type="SMART" id="SM00342">
    <property type="entry name" value="HTH_ARAC"/>
    <property type="match status" value="1"/>
</dbReference>
<organism evidence="5 6">
    <name type="scientific">Chitinophaga nivalis</name>
    <dbReference type="NCBI Taxonomy" id="2991709"/>
    <lineage>
        <taxon>Bacteria</taxon>
        <taxon>Pseudomonadati</taxon>
        <taxon>Bacteroidota</taxon>
        <taxon>Chitinophagia</taxon>
        <taxon>Chitinophagales</taxon>
        <taxon>Chitinophagaceae</taxon>
        <taxon>Chitinophaga</taxon>
    </lineage>
</organism>
<evidence type="ECO:0000313" key="5">
    <source>
        <dbReference type="EMBL" id="MCW3482338.1"/>
    </source>
</evidence>
<dbReference type="InterPro" id="IPR018060">
    <property type="entry name" value="HTH_AraC"/>
</dbReference>
<dbReference type="InterPro" id="IPR009057">
    <property type="entry name" value="Homeodomain-like_sf"/>
</dbReference>
<keyword evidence="3" id="KW-0804">Transcription</keyword>
<name>A0ABT3IEF4_9BACT</name>
<evidence type="ECO:0000256" key="1">
    <source>
        <dbReference type="ARBA" id="ARBA00023015"/>
    </source>
</evidence>
<proteinExistence type="predicted"/>
<dbReference type="PROSITE" id="PS00041">
    <property type="entry name" value="HTH_ARAC_FAMILY_1"/>
    <property type="match status" value="1"/>
</dbReference>
<evidence type="ECO:0000313" key="6">
    <source>
        <dbReference type="Proteomes" id="UP001207742"/>
    </source>
</evidence>
<feature type="domain" description="HTH araC/xylS-type" evidence="4">
    <location>
        <begin position="186"/>
        <end position="284"/>
    </location>
</feature>
<dbReference type="SUPFAM" id="SSF46689">
    <property type="entry name" value="Homeodomain-like"/>
    <property type="match status" value="1"/>
</dbReference>
<evidence type="ECO:0000256" key="3">
    <source>
        <dbReference type="ARBA" id="ARBA00023163"/>
    </source>
</evidence>
<keyword evidence="6" id="KW-1185">Reference proteome</keyword>
<sequence length="294" mass="33710">MKKYRQDTIRSYRLEQLQRIPGLQIDVHYIPDGASHPAHHTNADVSKPHRHEFYTLGISGQFPSSHMVDFRVITMPPNSLFLLTPGQVHLVADAVSPSDIFLISFTPDFLPAAAPPLPISMDVPVIPDAADYKEIRHISQQLENEFLYRKALQHPVLQHYLALLLTLFTRCLPERATHTLQPELLQQFRELIEINLRNWTSSGDYARALHVTPGHLNDVVKQHTGQTATALLAARRILEAKRMLLHSDEGIKEIAWYLQFNEVTYFNRFFKQHTGQTPAAFRISSRGMYNHIPE</sequence>
<dbReference type="InterPro" id="IPR003313">
    <property type="entry name" value="AraC-bd"/>
</dbReference>
<evidence type="ECO:0000256" key="2">
    <source>
        <dbReference type="ARBA" id="ARBA00023125"/>
    </source>
</evidence>
<dbReference type="Gene3D" id="1.10.10.60">
    <property type="entry name" value="Homeodomain-like"/>
    <property type="match status" value="1"/>
</dbReference>